<dbReference type="GeneID" id="113517855"/>
<protein>
    <submittedName>
        <fullName evidence="2">Uncharacterized protein LOC113517855</fullName>
    </submittedName>
</protein>
<keyword evidence="1" id="KW-1185">Reference proteome</keyword>
<evidence type="ECO:0000313" key="2">
    <source>
        <dbReference type="RefSeq" id="XP_052752541.1"/>
    </source>
</evidence>
<gene>
    <name evidence="2" type="primary">LOC113517855</name>
</gene>
<sequence length="220" mass="25049">MDFIDISSTILTICVILIASSKRSEKDLKLSLNPVELLDLIIEEQMKQNTAPAKHHKCKLKFDKHLLDTEEMEITTTIKESDNSKNIGQSIIKDEKTLPTNGTETGVIDANILNSLWSNRLPFQQQQYVHDFSANHVKIPPRLTRLTKALLGDFDPFFQKSYFEPFENRPKPVTLVAFRKNGLLSRRSIKVVDSKSSEVAELQSPYNDVSSFWLDEPGQS</sequence>
<reference evidence="2" key="1">
    <citation type="submission" date="2025-08" db="UniProtKB">
        <authorList>
            <consortium name="RefSeq"/>
        </authorList>
    </citation>
    <scope>IDENTIFICATION</scope>
    <source>
        <tissue evidence="2">Whole larvae</tissue>
    </source>
</reference>
<proteinExistence type="predicted"/>
<accession>A0ABM3MMF8</accession>
<name>A0ABM3MMF8_GALME</name>
<dbReference type="RefSeq" id="XP_052752541.1">
    <property type="nucleotide sequence ID" value="XM_052896581.1"/>
</dbReference>
<dbReference type="Proteomes" id="UP001652740">
    <property type="component" value="Unplaced"/>
</dbReference>
<organism evidence="1 2">
    <name type="scientific">Galleria mellonella</name>
    <name type="common">Greater wax moth</name>
    <dbReference type="NCBI Taxonomy" id="7137"/>
    <lineage>
        <taxon>Eukaryota</taxon>
        <taxon>Metazoa</taxon>
        <taxon>Ecdysozoa</taxon>
        <taxon>Arthropoda</taxon>
        <taxon>Hexapoda</taxon>
        <taxon>Insecta</taxon>
        <taxon>Pterygota</taxon>
        <taxon>Neoptera</taxon>
        <taxon>Endopterygota</taxon>
        <taxon>Lepidoptera</taxon>
        <taxon>Glossata</taxon>
        <taxon>Ditrysia</taxon>
        <taxon>Pyraloidea</taxon>
        <taxon>Pyralidae</taxon>
        <taxon>Galleriinae</taxon>
        <taxon>Galleria</taxon>
    </lineage>
</organism>
<evidence type="ECO:0000313" key="1">
    <source>
        <dbReference type="Proteomes" id="UP001652740"/>
    </source>
</evidence>